<proteinExistence type="predicted"/>
<dbReference type="Gene3D" id="3.30.390.30">
    <property type="match status" value="1"/>
</dbReference>
<keyword evidence="2" id="KW-0285">Flavoprotein</keyword>
<dbReference type="SUPFAM" id="SSF55424">
    <property type="entry name" value="FAD/NAD-linked reductases, dimerisation (C-terminal) domain"/>
    <property type="match status" value="1"/>
</dbReference>
<protein>
    <submittedName>
        <fullName evidence="6">NAD(P)/FAD-dependent oxidoreductase</fullName>
    </submittedName>
</protein>
<dbReference type="SUPFAM" id="SSF51905">
    <property type="entry name" value="FAD/NAD(P)-binding domain"/>
    <property type="match status" value="2"/>
</dbReference>
<evidence type="ECO:0000313" key="7">
    <source>
        <dbReference type="Proteomes" id="UP001456562"/>
    </source>
</evidence>
<evidence type="ECO:0000313" key="6">
    <source>
        <dbReference type="EMBL" id="MER0429809.1"/>
    </source>
</evidence>
<dbReference type="InterPro" id="IPR050446">
    <property type="entry name" value="FAD-oxidoreductase/Apoptosis"/>
</dbReference>
<dbReference type="PRINTS" id="PR00368">
    <property type="entry name" value="FADPNR"/>
</dbReference>
<dbReference type="PANTHER" id="PTHR43557">
    <property type="entry name" value="APOPTOSIS-INDUCING FACTOR 1"/>
    <property type="match status" value="1"/>
</dbReference>
<dbReference type="InterPro" id="IPR036188">
    <property type="entry name" value="FAD/NAD-bd_sf"/>
</dbReference>
<evidence type="ECO:0000256" key="2">
    <source>
        <dbReference type="ARBA" id="ARBA00022630"/>
    </source>
</evidence>
<evidence type="ECO:0000259" key="5">
    <source>
        <dbReference type="Pfam" id="PF07992"/>
    </source>
</evidence>
<dbReference type="InterPro" id="IPR023753">
    <property type="entry name" value="FAD/NAD-binding_dom"/>
</dbReference>
<comment type="caution">
    <text evidence="6">The sequence shown here is derived from an EMBL/GenBank/DDBJ whole genome shotgun (WGS) entry which is preliminary data.</text>
</comment>
<feature type="domain" description="FAD/NAD(P)-binding" evidence="5">
    <location>
        <begin position="9"/>
        <end position="306"/>
    </location>
</feature>
<name>A0ABV1QF64_STRMI</name>
<dbReference type="Gene3D" id="3.50.50.60">
    <property type="entry name" value="FAD/NAD(P)-binding domain"/>
    <property type="match status" value="2"/>
</dbReference>
<evidence type="ECO:0000256" key="4">
    <source>
        <dbReference type="ARBA" id="ARBA00023002"/>
    </source>
</evidence>
<dbReference type="RefSeq" id="WP_350241850.1">
    <property type="nucleotide sequence ID" value="NZ_JBEJUE010000075.1"/>
</dbReference>
<dbReference type="PRINTS" id="PR00411">
    <property type="entry name" value="PNDRDTASEI"/>
</dbReference>
<comment type="cofactor">
    <cofactor evidence="1">
        <name>FAD</name>
        <dbReference type="ChEBI" id="CHEBI:57692"/>
    </cofactor>
</comment>
<dbReference type="Pfam" id="PF07992">
    <property type="entry name" value="Pyr_redox_2"/>
    <property type="match status" value="1"/>
</dbReference>
<sequence length="415" mass="44327">MTNAEPVVGIVGSGIAGLRAANALLACQVDAKIVLFGDEAHPTYNRPGLTKNRYPASGDLASLITRDLQIAGAENGAFTRRLGTSVKKADLRGKVLHLGTGETVAYDRLVIASGVRPRTLFEGGAECGSHVHRTLRSLDDARSIHRELQQRRDVTIAGAGFVACELASLAREYGCQIVMLESVRNGPFESILGSDIARALGRWVRQNGVEFLTGAAAADHLCNAANPISENTGAPKTSHAVPPSGRPLFIEAIGSVPNAEWLHGNRLDLSDGVRVDMLMRVAGYDGVFASGDIARYPDPWAVGSLTRKEFWKNAIDTGTLAGKSVASSLGHKAKPSGIRYFPSMATDIFGLRIQIAGNPRSADSMEIVNGDLGRLENGLLVSYLRDGSTVGAAYLDVGARFNRRYIELLTSLKKH</sequence>
<evidence type="ECO:0000256" key="1">
    <source>
        <dbReference type="ARBA" id="ARBA00001974"/>
    </source>
</evidence>
<gene>
    <name evidence="6" type="ORF">ABR748_37390</name>
</gene>
<dbReference type="Proteomes" id="UP001456562">
    <property type="component" value="Unassembled WGS sequence"/>
</dbReference>
<dbReference type="PANTHER" id="PTHR43557:SF2">
    <property type="entry name" value="RIESKE DOMAIN-CONTAINING PROTEIN-RELATED"/>
    <property type="match status" value="1"/>
</dbReference>
<reference evidence="6 7" key="1">
    <citation type="submission" date="2024-01" db="EMBL/GenBank/DDBJ databases">
        <title>Metagenomic exploration of the rhizosphere soil microbial community and their significance in facilitating the development of wild simulated ginseng.</title>
        <authorList>
            <person name="Huang J."/>
        </authorList>
    </citation>
    <scope>NUCLEOTIDE SEQUENCE [LARGE SCALE GENOMIC DNA]</scope>
    <source>
        <strain evidence="6 7">WY141</strain>
    </source>
</reference>
<evidence type="ECO:0000256" key="3">
    <source>
        <dbReference type="ARBA" id="ARBA00022827"/>
    </source>
</evidence>
<keyword evidence="3" id="KW-0274">FAD</keyword>
<accession>A0ABV1QF64</accession>
<keyword evidence="4" id="KW-0560">Oxidoreductase</keyword>
<keyword evidence="7" id="KW-1185">Reference proteome</keyword>
<organism evidence="6 7">
    <name type="scientific">Streptomyces microflavus</name>
    <name type="common">Streptomyces lipmanii</name>
    <dbReference type="NCBI Taxonomy" id="1919"/>
    <lineage>
        <taxon>Bacteria</taxon>
        <taxon>Bacillati</taxon>
        <taxon>Actinomycetota</taxon>
        <taxon>Actinomycetes</taxon>
        <taxon>Kitasatosporales</taxon>
        <taxon>Streptomycetaceae</taxon>
        <taxon>Streptomyces</taxon>
    </lineage>
</organism>
<dbReference type="InterPro" id="IPR016156">
    <property type="entry name" value="FAD/NAD-linked_Rdtase_dimer_sf"/>
</dbReference>
<dbReference type="EMBL" id="JBEJUE010000075">
    <property type="protein sequence ID" value="MER0429809.1"/>
    <property type="molecule type" value="Genomic_DNA"/>
</dbReference>